<name>A0AA37GSU4_9PEZI</name>
<dbReference type="EMBL" id="BPPX01000021">
    <property type="protein sequence ID" value="GJC86332.1"/>
    <property type="molecule type" value="Genomic_DNA"/>
</dbReference>
<gene>
    <name evidence="1" type="ORF">ColLi_09170</name>
</gene>
<keyword evidence="2" id="KW-1185">Reference proteome</keyword>
<sequence>MAGTSNAESDVEPWFQETRLILPNENIFLGPPERAASIAILQAADTPQNEALVRTYHPAFAYTHDIDVYIKREKTGRRIWVITCTTTCCDWTHAGGLEIHHIPDRQFFYELPT</sequence>
<dbReference type="AlphaFoldDB" id="A0AA37GSU4"/>
<accession>A0AA37GSU4</accession>
<evidence type="ECO:0000313" key="2">
    <source>
        <dbReference type="Proteomes" id="UP001055172"/>
    </source>
</evidence>
<comment type="caution">
    <text evidence="1">The sequence shown here is derived from an EMBL/GenBank/DDBJ whole genome shotgun (WGS) entry which is preliminary data.</text>
</comment>
<organism evidence="1 2">
    <name type="scientific">Colletotrichum liriopes</name>
    <dbReference type="NCBI Taxonomy" id="708192"/>
    <lineage>
        <taxon>Eukaryota</taxon>
        <taxon>Fungi</taxon>
        <taxon>Dikarya</taxon>
        <taxon>Ascomycota</taxon>
        <taxon>Pezizomycotina</taxon>
        <taxon>Sordariomycetes</taxon>
        <taxon>Hypocreomycetidae</taxon>
        <taxon>Glomerellales</taxon>
        <taxon>Glomerellaceae</taxon>
        <taxon>Colletotrichum</taxon>
        <taxon>Colletotrichum spaethianum species complex</taxon>
    </lineage>
</organism>
<dbReference type="Proteomes" id="UP001055172">
    <property type="component" value="Unassembled WGS sequence"/>
</dbReference>
<reference evidence="1 2" key="1">
    <citation type="submission" date="2021-07" db="EMBL/GenBank/DDBJ databases">
        <title>Genome data of Colletotrichum spaethianum.</title>
        <authorList>
            <person name="Utami Y.D."/>
            <person name="Hiruma K."/>
        </authorList>
    </citation>
    <scope>NUCLEOTIDE SEQUENCE [LARGE SCALE GENOMIC DNA]</scope>
    <source>
        <strain evidence="1 2">MAFF 242679</strain>
    </source>
</reference>
<evidence type="ECO:0000313" key="1">
    <source>
        <dbReference type="EMBL" id="GJC86332.1"/>
    </source>
</evidence>
<protein>
    <submittedName>
        <fullName evidence="1">Uncharacterized protein</fullName>
    </submittedName>
</protein>
<proteinExistence type="predicted"/>